<proteinExistence type="predicted"/>
<dbReference type="InterPro" id="IPR051049">
    <property type="entry name" value="Dienelactone_hydrolase-like"/>
</dbReference>
<dbReference type="PANTHER" id="PTHR46623">
    <property type="entry name" value="CARBOXYMETHYLENEBUTENOLIDASE-RELATED"/>
    <property type="match status" value="1"/>
</dbReference>
<evidence type="ECO:0000313" key="3">
    <source>
        <dbReference type="Proteomes" id="UP001500909"/>
    </source>
</evidence>
<evidence type="ECO:0000313" key="2">
    <source>
        <dbReference type="EMBL" id="GAA0466839.1"/>
    </source>
</evidence>
<dbReference type="Gene3D" id="3.40.50.1820">
    <property type="entry name" value="alpha/beta hydrolase"/>
    <property type="match status" value="1"/>
</dbReference>
<dbReference type="Proteomes" id="UP001500909">
    <property type="component" value="Unassembled WGS sequence"/>
</dbReference>
<keyword evidence="3" id="KW-1185">Reference proteome</keyword>
<keyword evidence="2" id="KW-0378">Hydrolase</keyword>
<dbReference type="Pfam" id="PF01738">
    <property type="entry name" value="DLH"/>
    <property type="match status" value="1"/>
</dbReference>
<reference evidence="3" key="1">
    <citation type="journal article" date="2019" name="Int. J. Syst. Evol. Microbiol.">
        <title>The Global Catalogue of Microorganisms (GCM) 10K type strain sequencing project: providing services to taxonomists for standard genome sequencing and annotation.</title>
        <authorList>
            <consortium name="The Broad Institute Genomics Platform"/>
            <consortium name="The Broad Institute Genome Sequencing Center for Infectious Disease"/>
            <person name="Wu L."/>
            <person name="Ma J."/>
        </authorList>
    </citation>
    <scope>NUCLEOTIDE SEQUENCE [LARGE SCALE GENOMIC DNA]</scope>
    <source>
        <strain evidence="3">JCM 4805</strain>
    </source>
</reference>
<dbReference type="PANTHER" id="PTHR46623:SF10">
    <property type="entry name" value="CARBOXYMETHYLENEBUTENOLIDASE HOMOLOG"/>
    <property type="match status" value="1"/>
</dbReference>
<feature type="domain" description="Dienelactone hydrolase" evidence="1">
    <location>
        <begin position="17"/>
        <end position="246"/>
    </location>
</feature>
<protein>
    <submittedName>
        <fullName evidence="2">Dienelactone hydrolase family protein</fullName>
    </submittedName>
</protein>
<dbReference type="GO" id="GO:0016787">
    <property type="term" value="F:hydrolase activity"/>
    <property type="evidence" value="ECO:0007669"/>
    <property type="project" value="UniProtKB-KW"/>
</dbReference>
<dbReference type="EMBL" id="BAAABY010000023">
    <property type="protein sequence ID" value="GAA0466839.1"/>
    <property type="molecule type" value="Genomic_DNA"/>
</dbReference>
<sequence>MVEKEEVVQTDDGPMSVIIRHPDSAGPFPVVLVYHDGPGLREDIYDVTRKLADAGYYTVLPDLYHRIGQKISFDLAGIGQGPGSPEFDRLMAAVTSLEDDMVLADTTAVLDATANDPAADMDSKAAMGFCMGARFALRLLAAEPNEFAAGSALHPSNCVTDEPDSPHRSVGSISAELFVGLGAADTLSPLELNKPLRDELAQPSVKATVEVFDGAGHGFMFPQLPAYQQHAASVSWDRTLDLFRRALVNNG</sequence>
<comment type="caution">
    <text evidence="2">The sequence shown here is derived from an EMBL/GenBank/DDBJ whole genome shotgun (WGS) entry which is preliminary data.</text>
</comment>
<dbReference type="InterPro" id="IPR002925">
    <property type="entry name" value="Dienelactn_hydro"/>
</dbReference>
<dbReference type="RefSeq" id="WP_346095752.1">
    <property type="nucleotide sequence ID" value="NZ_BAAABY010000023.1"/>
</dbReference>
<dbReference type="InterPro" id="IPR029058">
    <property type="entry name" value="AB_hydrolase_fold"/>
</dbReference>
<organism evidence="2 3">
    <name type="scientific">Streptomyces olivaceiscleroticus</name>
    <dbReference type="NCBI Taxonomy" id="68245"/>
    <lineage>
        <taxon>Bacteria</taxon>
        <taxon>Bacillati</taxon>
        <taxon>Actinomycetota</taxon>
        <taxon>Actinomycetes</taxon>
        <taxon>Kitasatosporales</taxon>
        <taxon>Streptomycetaceae</taxon>
        <taxon>Streptomyces</taxon>
    </lineage>
</organism>
<evidence type="ECO:0000259" key="1">
    <source>
        <dbReference type="Pfam" id="PF01738"/>
    </source>
</evidence>
<dbReference type="SUPFAM" id="SSF53474">
    <property type="entry name" value="alpha/beta-Hydrolases"/>
    <property type="match status" value="1"/>
</dbReference>
<name>A0ABP3JXY7_9ACTN</name>
<accession>A0ABP3JXY7</accession>
<gene>
    <name evidence="2" type="ORF">GCM10010361_33790</name>
</gene>